<dbReference type="PROSITE" id="PS51885">
    <property type="entry name" value="NEPRILYSIN"/>
    <property type="match status" value="1"/>
</dbReference>
<reference evidence="1" key="2">
    <citation type="submission" date="2022-06" db="UniProtKB">
        <authorList>
            <consortium name="EnsemblMetazoa"/>
        </authorList>
    </citation>
    <scope>IDENTIFICATION</scope>
    <source>
        <strain evidence="1">PS312</strain>
    </source>
</reference>
<accession>A0A2A6BK74</accession>
<dbReference type="GO" id="GO:0006508">
    <property type="term" value="P:proteolysis"/>
    <property type="evidence" value="ECO:0007669"/>
    <property type="project" value="InterPro"/>
</dbReference>
<dbReference type="Gene3D" id="3.40.390.10">
    <property type="entry name" value="Collagenase (Catalytic Domain)"/>
    <property type="match status" value="1"/>
</dbReference>
<gene>
    <name evidence="1" type="primary">WBGene00277699</name>
</gene>
<accession>A0A8R1UUT0</accession>
<sequence length="541" mass="60757">MITSIVLSLLLSLAASTSPEWKPTCGAAQQQSLLNLISTDIFVRHFNSGALNSTLTECSNFHRHICPKQGMSSAASFQGKHFAFADQYDNFDYSNEAALSTLLFLMPKETLLAVYEYTTLNLKTPGNFYSNLWDLRLWSSTIDQATFPAKYDSATFTNLVKRKAFTDSLAANLKSITETNGGAKKMLKSYLPFLKDVTDYNHLTNVLFREGFETGVARDRHHDAVTKVTQEYSRALQNAAWSTVDSNGQTRYDRFSDAVLDIYHNFLQSTLNTLFIGNASVTFSRDFYNSYAEERSQLAALVVLPALRNLIAVNRAHARVIATMNLDMLNRWSITKSAQSPTTISGFFVWICIQTQLIFEFAAQNSPDGALFGVMGYLYGHEMYHGVDRELYDAVMPTSPVVSESITCSKSFFAGVSQRFPGDARLGDFWEPEERPDLFGTQIAYGAFKTAIGSRIDELAYPSLNITHRQMFFYANSINGCNVHNAMFINDRQVLLDSHYTVNGRLGQLPEFQTAFQCSANDNMVFQQSQFCPIFFPTFNA</sequence>
<dbReference type="InterPro" id="IPR024079">
    <property type="entry name" value="MetalloPept_cat_dom_sf"/>
</dbReference>
<dbReference type="Proteomes" id="UP000005239">
    <property type="component" value="Unassembled WGS sequence"/>
</dbReference>
<dbReference type="Pfam" id="PF01431">
    <property type="entry name" value="Peptidase_M13"/>
    <property type="match status" value="1"/>
</dbReference>
<dbReference type="PANTHER" id="PTHR11733:SF208">
    <property type="entry name" value="PEPTIDASE M13 C-TERMINAL DOMAIN-CONTAINING PROTEIN"/>
    <property type="match status" value="1"/>
</dbReference>
<dbReference type="GO" id="GO:0004222">
    <property type="term" value="F:metalloendopeptidase activity"/>
    <property type="evidence" value="ECO:0007669"/>
    <property type="project" value="InterPro"/>
</dbReference>
<dbReference type="AlphaFoldDB" id="A0A2A6BK74"/>
<dbReference type="InterPro" id="IPR018497">
    <property type="entry name" value="Peptidase_M13_C"/>
</dbReference>
<dbReference type="SUPFAM" id="SSF55486">
    <property type="entry name" value="Metalloproteases ('zincins'), catalytic domain"/>
    <property type="match status" value="1"/>
</dbReference>
<keyword evidence="2" id="KW-1185">Reference proteome</keyword>
<protein>
    <submittedName>
        <fullName evidence="1">Peptidase</fullName>
    </submittedName>
</protein>
<evidence type="ECO:0000313" key="2">
    <source>
        <dbReference type="Proteomes" id="UP000005239"/>
    </source>
</evidence>
<dbReference type="GO" id="GO:0005886">
    <property type="term" value="C:plasma membrane"/>
    <property type="evidence" value="ECO:0000318"/>
    <property type="project" value="GO_Central"/>
</dbReference>
<organism evidence="1 2">
    <name type="scientific">Pristionchus pacificus</name>
    <name type="common">Parasitic nematode worm</name>
    <dbReference type="NCBI Taxonomy" id="54126"/>
    <lineage>
        <taxon>Eukaryota</taxon>
        <taxon>Metazoa</taxon>
        <taxon>Ecdysozoa</taxon>
        <taxon>Nematoda</taxon>
        <taxon>Chromadorea</taxon>
        <taxon>Rhabditida</taxon>
        <taxon>Rhabditina</taxon>
        <taxon>Diplogasteromorpha</taxon>
        <taxon>Diplogasteroidea</taxon>
        <taxon>Neodiplogasteridae</taxon>
        <taxon>Pristionchus</taxon>
    </lineage>
</organism>
<evidence type="ECO:0000313" key="1">
    <source>
        <dbReference type="EnsemblMetazoa" id="PPA39330.1"/>
    </source>
</evidence>
<dbReference type="InterPro" id="IPR000718">
    <property type="entry name" value="Peptidase_M13"/>
</dbReference>
<name>A0A2A6BK74_PRIPA</name>
<dbReference type="PANTHER" id="PTHR11733">
    <property type="entry name" value="ZINC METALLOPROTEASE FAMILY M13 NEPRILYSIN-RELATED"/>
    <property type="match status" value="1"/>
</dbReference>
<proteinExistence type="predicted"/>
<reference evidence="2" key="1">
    <citation type="journal article" date="2008" name="Nat. Genet.">
        <title>The Pristionchus pacificus genome provides a unique perspective on nematode lifestyle and parasitism.</title>
        <authorList>
            <person name="Dieterich C."/>
            <person name="Clifton S.W."/>
            <person name="Schuster L.N."/>
            <person name="Chinwalla A."/>
            <person name="Delehaunty K."/>
            <person name="Dinkelacker I."/>
            <person name="Fulton L."/>
            <person name="Fulton R."/>
            <person name="Godfrey J."/>
            <person name="Minx P."/>
            <person name="Mitreva M."/>
            <person name="Roeseler W."/>
            <person name="Tian H."/>
            <person name="Witte H."/>
            <person name="Yang S.P."/>
            <person name="Wilson R.K."/>
            <person name="Sommer R.J."/>
        </authorList>
    </citation>
    <scope>NUCLEOTIDE SEQUENCE [LARGE SCALE GENOMIC DNA]</scope>
    <source>
        <strain evidence="2">PS312</strain>
    </source>
</reference>
<dbReference type="EnsemblMetazoa" id="PPA39330.1">
    <property type="protein sequence ID" value="PPA39330.1"/>
    <property type="gene ID" value="WBGene00277699"/>
</dbReference>